<proteinExistence type="predicted"/>
<dbReference type="Proteomes" id="UP000604391">
    <property type="component" value="Unassembled WGS sequence"/>
</dbReference>
<comment type="caution">
    <text evidence="1">The sequence shown here is derived from an EMBL/GenBank/DDBJ whole genome shotgun (WGS) entry which is preliminary data.</text>
</comment>
<sequence>MMGENMMAAFKNIFRRSSNSSTPTSVTREPKFMEIDWKGHEPQSSTSIRVLSMNDFSDVEGVLDHLRDRNNIIVLKVKPRLMQEKLELKRALKRIQRTCQAIGGDIVGIKEDVILISPPSVGIVRVGEIAESSQVSAKPEETVSE</sequence>
<keyword evidence="2" id="KW-1185">Reference proteome</keyword>
<name>A0A832V818_9ARCH</name>
<dbReference type="GO" id="GO:0051301">
    <property type="term" value="P:cell division"/>
    <property type="evidence" value="ECO:0007669"/>
    <property type="project" value="UniProtKB-KW"/>
</dbReference>
<reference evidence="1 2" key="1">
    <citation type="journal article" name="Nat. Commun.">
        <title>Undinarchaeota illuminate DPANN phylogeny and the impact of gene transfer on archaeal evolution.</title>
        <authorList>
            <person name="Dombrowski N."/>
            <person name="Williams T.A."/>
            <person name="Sun J."/>
            <person name="Woodcroft B.J."/>
            <person name="Lee J.H."/>
            <person name="Minh B.Q."/>
            <person name="Rinke C."/>
            <person name="Spang A."/>
        </authorList>
    </citation>
    <scope>NUCLEOTIDE SEQUENCE [LARGE SCALE GENOMIC DNA]</scope>
    <source>
        <strain evidence="1">MAG_bin17</strain>
    </source>
</reference>
<dbReference type="Pfam" id="PF04472">
    <property type="entry name" value="SepF"/>
    <property type="match status" value="1"/>
</dbReference>
<organism evidence="1 2">
    <name type="scientific">Candidatus Undinarchaeum marinum</name>
    <dbReference type="NCBI Taxonomy" id="2756141"/>
    <lineage>
        <taxon>Archaea</taxon>
        <taxon>Candidatus Undinarchaeota</taxon>
        <taxon>Candidatus Undinarchaeia</taxon>
        <taxon>Candidatus Undinarchaeales</taxon>
        <taxon>Candidatus Undinarchaeaceae</taxon>
        <taxon>Candidatus Undinarchaeum</taxon>
    </lineage>
</organism>
<protein>
    <submittedName>
        <fullName evidence="1">Cell division protein SepF</fullName>
    </submittedName>
</protein>
<dbReference type="EMBL" id="DVAD01000004">
    <property type="protein sequence ID" value="HIJ99340.1"/>
    <property type="molecule type" value="Genomic_DNA"/>
</dbReference>
<accession>A0A832V818</accession>
<evidence type="ECO:0000313" key="2">
    <source>
        <dbReference type="Proteomes" id="UP000604391"/>
    </source>
</evidence>
<keyword evidence="1" id="KW-0131">Cell cycle</keyword>
<dbReference type="Gene3D" id="3.30.110.150">
    <property type="entry name" value="SepF-like protein"/>
    <property type="match status" value="1"/>
</dbReference>
<dbReference type="InterPro" id="IPR007561">
    <property type="entry name" value="Cell_div_SepF/SepF-rel"/>
</dbReference>
<gene>
    <name evidence="1" type="primary">sepF</name>
    <name evidence="1" type="ORF">H1011_00765</name>
</gene>
<dbReference type="AlphaFoldDB" id="A0A832V818"/>
<evidence type="ECO:0000313" key="1">
    <source>
        <dbReference type="EMBL" id="HIJ99340.1"/>
    </source>
</evidence>
<keyword evidence="1" id="KW-0132">Cell division</keyword>
<dbReference type="InterPro" id="IPR038594">
    <property type="entry name" value="SepF-like_sf"/>
</dbReference>